<dbReference type="EMBL" id="SMTL01000001">
    <property type="protein sequence ID" value="TDK38597.1"/>
    <property type="molecule type" value="Genomic_DNA"/>
</dbReference>
<organism evidence="2 3">
    <name type="scientific">Rhizobium deserti</name>
    <dbReference type="NCBI Taxonomy" id="2547961"/>
    <lineage>
        <taxon>Bacteria</taxon>
        <taxon>Pseudomonadati</taxon>
        <taxon>Pseudomonadota</taxon>
        <taxon>Alphaproteobacteria</taxon>
        <taxon>Hyphomicrobiales</taxon>
        <taxon>Rhizobiaceae</taxon>
        <taxon>Rhizobium/Agrobacterium group</taxon>
        <taxon>Rhizobium</taxon>
    </lineage>
</organism>
<evidence type="ECO:0000313" key="3">
    <source>
        <dbReference type="Proteomes" id="UP000295238"/>
    </source>
</evidence>
<gene>
    <name evidence="2" type="ORF">E2F50_00075</name>
</gene>
<dbReference type="RefSeq" id="WP_133314043.1">
    <property type="nucleotide sequence ID" value="NZ_SMTL01000001.1"/>
</dbReference>
<feature type="region of interest" description="Disordered" evidence="1">
    <location>
        <begin position="378"/>
        <end position="415"/>
    </location>
</feature>
<sequence>MKLWPFTPTEPIEKRDANVADEDGVLAALWSGLATGSVAISGAAALRVPAVASCVRVISEAAASLPVRIMERAADGTEAEDLDHPIGVMLRGDVNPWTSGFDLIRDLTADALTRDWGGLAFINRIGGEVREIVRYQASLISVEYDSKTGEPRYRIEGMSRRSSEILHVRGPFDRSPLTLAAEAIGAARVMESHASSLFKNGARPGGVIQSPKPLGDDGVKKMIKAWRLAHDGAEKTGKTAILWDGATFEQMMLNSVDSQFLELRTFQILEICRAFRVPPSMVFELDRATWSNSEQMGREFLIYCLEPWLRTLETSLARALLTREERQRFRILLDRDDLTRADLTARATAISSLISAKVLNPNEARSWLDLAPYAGGDEFMNPHTGSSQSGSTPAVTPEAQAAPPAPADQESGNDA</sequence>
<evidence type="ECO:0000313" key="2">
    <source>
        <dbReference type="EMBL" id="TDK38597.1"/>
    </source>
</evidence>
<dbReference type="InterPro" id="IPR006944">
    <property type="entry name" value="Phage/GTA_portal"/>
</dbReference>
<dbReference type="Gene3D" id="3.30.1120.70">
    <property type="match status" value="1"/>
</dbReference>
<dbReference type="AlphaFoldDB" id="A0A4R5UL95"/>
<name>A0A4R5UL95_9HYPH</name>
<feature type="compositionally biased region" description="Low complexity" evidence="1">
    <location>
        <begin position="393"/>
        <end position="402"/>
    </location>
</feature>
<feature type="compositionally biased region" description="Polar residues" evidence="1">
    <location>
        <begin position="383"/>
        <end position="392"/>
    </location>
</feature>
<proteinExistence type="predicted"/>
<keyword evidence="3" id="KW-1185">Reference proteome</keyword>
<dbReference type="NCBIfam" id="TIGR01537">
    <property type="entry name" value="portal_HK97"/>
    <property type="match status" value="1"/>
</dbReference>
<dbReference type="Gene3D" id="1.20.1270.210">
    <property type="match status" value="1"/>
</dbReference>
<dbReference type="Proteomes" id="UP000295238">
    <property type="component" value="Unassembled WGS sequence"/>
</dbReference>
<dbReference type="Pfam" id="PF04860">
    <property type="entry name" value="Phage_portal"/>
    <property type="match status" value="1"/>
</dbReference>
<dbReference type="Gene3D" id="3.40.140.120">
    <property type="match status" value="1"/>
</dbReference>
<evidence type="ECO:0000256" key="1">
    <source>
        <dbReference type="SAM" id="MobiDB-lite"/>
    </source>
</evidence>
<protein>
    <submittedName>
        <fullName evidence="2">Phage portal protein</fullName>
    </submittedName>
</protein>
<accession>A0A4R5UL95</accession>
<dbReference type="InterPro" id="IPR006427">
    <property type="entry name" value="Portal_HK97"/>
</dbReference>
<comment type="caution">
    <text evidence="2">The sequence shown here is derived from an EMBL/GenBank/DDBJ whole genome shotgun (WGS) entry which is preliminary data.</text>
</comment>
<dbReference type="OrthoDB" id="7592047at2"/>
<reference evidence="2 3" key="1">
    <citation type="submission" date="2019-03" db="EMBL/GenBank/DDBJ databases">
        <title>Rhizobium sp. nov., an bacterium isolated from biocrust in Mu Us Desert.</title>
        <authorList>
            <person name="Lixiong L."/>
        </authorList>
    </citation>
    <scope>NUCLEOTIDE SEQUENCE [LARGE SCALE GENOMIC DNA]</scope>
    <source>
        <strain evidence="2 3">SPY-1</strain>
    </source>
</reference>